<accession>A0ABS3Z4X9</accession>
<proteinExistence type="predicted"/>
<name>A0ABS3Z4X9_9BACT</name>
<sequence length="72" mass="7976">MTCFNSTFYQFPDSNVLRHDIRVIHETVTGTYTYSGSVSGKPGLPDNHCCNYIRTPGCYSKPQPPTSGCGNR</sequence>
<dbReference type="RefSeq" id="WP_209143040.1">
    <property type="nucleotide sequence ID" value="NZ_JAGHKO010000014.1"/>
</dbReference>
<evidence type="ECO:0000313" key="1">
    <source>
        <dbReference type="EMBL" id="MBO9204446.1"/>
    </source>
</evidence>
<dbReference type="Proteomes" id="UP000677244">
    <property type="component" value="Unassembled WGS sequence"/>
</dbReference>
<keyword evidence="2" id="KW-1185">Reference proteome</keyword>
<comment type="caution">
    <text evidence="1">The sequence shown here is derived from an EMBL/GenBank/DDBJ whole genome shotgun (WGS) entry which is preliminary data.</text>
</comment>
<organism evidence="1 2">
    <name type="scientific">Niastella soli</name>
    <dbReference type="NCBI Taxonomy" id="2821487"/>
    <lineage>
        <taxon>Bacteria</taxon>
        <taxon>Pseudomonadati</taxon>
        <taxon>Bacteroidota</taxon>
        <taxon>Chitinophagia</taxon>
        <taxon>Chitinophagales</taxon>
        <taxon>Chitinophagaceae</taxon>
        <taxon>Niastella</taxon>
    </lineage>
</organism>
<dbReference type="EMBL" id="JAGHKO010000014">
    <property type="protein sequence ID" value="MBO9204446.1"/>
    <property type="molecule type" value="Genomic_DNA"/>
</dbReference>
<evidence type="ECO:0000313" key="2">
    <source>
        <dbReference type="Proteomes" id="UP000677244"/>
    </source>
</evidence>
<reference evidence="1 2" key="1">
    <citation type="submission" date="2021-03" db="EMBL/GenBank/DDBJ databases">
        <title>Assistant Professor.</title>
        <authorList>
            <person name="Huq M.A."/>
        </authorList>
    </citation>
    <scope>NUCLEOTIDE SEQUENCE [LARGE SCALE GENOMIC DNA]</scope>
    <source>
        <strain evidence="1 2">MAH-29</strain>
    </source>
</reference>
<protein>
    <submittedName>
        <fullName evidence="1">Uncharacterized protein</fullName>
    </submittedName>
</protein>
<gene>
    <name evidence="1" type="ORF">J7I42_29425</name>
</gene>